<protein>
    <submittedName>
        <fullName evidence="1">Gamma-glutamyl-gamma-aminobutyrate hydrolase PuuD</fullName>
        <ecNumber evidence="1">3.5.1.94</ecNumber>
    </submittedName>
</protein>
<gene>
    <name evidence="1" type="primary">puuD</name>
    <name evidence="1" type="ORF">MARSALSMR5_03462</name>
</gene>
<dbReference type="GO" id="GO:0033969">
    <property type="term" value="F:gamma-glutamyl-gamma-aminobutyrate hydrolase activity"/>
    <property type="evidence" value="ECO:0007669"/>
    <property type="project" value="UniProtKB-EC"/>
</dbReference>
<name>A0A1W6KDH5_9GAMM</name>
<dbReference type="InterPro" id="IPR029062">
    <property type="entry name" value="Class_I_gatase-like"/>
</dbReference>
<dbReference type="RefSeq" id="WP_085681622.1">
    <property type="nucleotide sequence ID" value="NZ_CP020931.1"/>
</dbReference>
<dbReference type="InterPro" id="IPR011697">
    <property type="entry name" value="Peptidase_C26"/>
</dbReference>
<dbReference type="EMBL" id="CP020931">
    <property type="protein sequence ID" value="ARM85495.1"/>
    <property type="molecule type" value="Genomic_DNA"/>
</dbReference>
<accession>A0A1W6KDH5</accession>
<dbReference type="PROSITE" id="PS51273">
    <property type="entry name" value="GATASE_TYPE_1"/>
    <property type="match status" value="1"/>
</dbReference>
<dbReference type="Proteomes" id="UP000193100">
    <property type="component" value="Chromosome"/>
</dbReference>
<sequence length="215" mass="24255">MRIGISQRVEVVASYGEHRDCLDQQWFRFLEAQGFTPVPIPNSLSNLNEWLASTGIEGLILSGGNDLTHLPDSINTSAERDETERTLLSLARERGWPVIGVCRGLQMMNVWLGGQLTPVSGHTAVRHAVTPTEQTNSWFRPYQDVNSFHNWGISPEGLVAELIPQLLSPEGDIEAYVHRSLPWAGIMWHPEREAPFTERDKQLFNCIFRGTPCKH</sequence>
<dbReference type="GeneID" id="77257385"/>
<dbReference type="InterPro" id="IPR044668">
    <property type="entry name" value="PuuD-like"/>
</dbReference>
<dbReference type="Pfam" id="PF07722">
    <property type="entry name" value="Peptidase_C26"/>
    <property type="match status" value="1"/>
</dbReference>
<keyword evidence="1" id="KW-0378">Hydrolase</keyword>
<dbReference type="Gene3D" id="3.40.50.880">
    <property type="match status" value="1"/>
</dbReference>
<dbReference type="GO" id="GO:0005829">
    <property type="term" value="C:cytosol"/>
    <property type="evidence" value="ECO:0007669"/>
    <property type="project" value="TreeGrafter"/>
</dbReference>
<dbReference type="EC" id="3.5.1.94" evidence="1"/>
<evidence type="ECO:0000313" key="1">
    <source>
        <dbReference type="EMBL" id="ARM85495.1"/>
    </source>
</evidence>
<organism evidence="1 2">
    <name type="scientific">Marinobacter salarius</name>
    <dbReference type="NCBI Taxonomy" id="1420917"/>
    <lineage>
        <taxon>Bacteria</taxon>
        <taxon>Pseudomonadati</taxon>
        <taxon>Pseudomonadota</taxon>
        <taxon>Gammaproteobacteria</taxon>
        <taxon>Pseudomonadales</taxon>
        <taxon>Marinobacteraceae</taxon>
        <taxon>Marinobacter</taxon>
    </lineage>
</organism>
<reference evidence="1 2" key="1">
    <citation type="submission" date="2017-04" db="EMBL/GenBank/DDBJ databases">
        <title>Genome Sequence of Marinobacter salarius strain SMR5 Isolated from a culture of the Diatom Skeletonema marinoi.</title>
        <authorList>
            <person name="Topel M."/>
            <person name="Pinder M.I.M."/>
            <person name="Johansson O.N."/>
            <person name="Kourtchenko O."/>
            <person name="Godhe A."/>
            <person name="Clarke A.K."/>
        </authorList>
    </citation>
    <scope>NUCLEOTIDE SEQUENCE [LARGE SCALE GENOMIC DNA]</scope>
    <source>
        <strain evidence="1 2">SMR5</strain>
    </source>
</reference>
<dbReference type="PANTHER" id="PTHR43235">
    <property type="entry name" value="GLUTAMINE AMIDOTRANSFERASE PB2B2.05-RELATED"/>
    <property type="match status" value="1"/>
</dbReference>
<dbReference type="AlphaFoldDB" id="A0A1W6KDH5"/>
<dbReference type="SUPFAM" id="SSF52317">
    <property type="entry name" value="Class I glutamine amidotransferase-like"/>
    <property type="match status" value="1"/>
</dbReference>
<dbReference type="PANTHER" id="PTHR43235:SF1">
    <property type="entry name" value="GLUTAMINE AMIDOTRANSFERASE PB2B2.05-RELATED"/>
    <property type="match status" value="1"/>
</dbReference>
<evidence type="ECO:0000313" key="2">
    <source>
        <dbReference type="Proteomes" id="UP000193100"/>
    </source>
</evidence>
<proteinExistence type="predicted"/>